<evidence type="ECO:0000313" key="1">
    <source>
        <dbReference type="EMBL" id="VAX27371.1"/>
    </source>
</evidence>
<dbReference type="EMBL" id="UOGH01000043">
    <property type="protein sequence ID" value="VAX27371.1"/>
    <property type="molecule type" value="Genomic_DNA"/>
</dbReference>
<accession>A0A3B1CLI5</accession>
<proteinExistence type="predicted"/>
<dbReference type="AlphaFoldDB" id="A0A3B1CLI5"/>
<sequence length="162" mass="18567">MIFQKIPGRSRPGMKKEKIMGNDDMKRDVDLVKAIQEGIKEADGIITEIGESLLDCVNLLRTEQSDRVFKALSEGIKNLNHLMDFIREVKKGVEHLRLKGYAISMEPFACWDNSLDIFREMLSAFETSDWVTLSDLVQYELPPLFEEGKKGLSEINGRLQEF</sequence>
<protein>
    <submittedName>
        <fullName evidence="1">Uncharacterized protein</fullName>
    </submittedName>
</protein>
<reference evidence="1" key="1">
    <citation type="submission" date="2018-06" db="EMBL/GenBank/DDBJ databases">
        <authorList>
            <person name="Zhirakovskaya E."/>
        </authorList>
    </citation>
    <scope>NUCLEOTIDE SEQUENCE</scope>
</reference>
<organism evidence="1">
    <name type="scientific">hydrothermal vent metagenome</name>
    <dbReference type="NCBI Taxonomy" id="652676"/>
    <lineage>
        <taxon>unclassified sequences</taxon>
        <taxon>metagenomes</taxon>
        <taxon>ecological metagenomes</taxon>
    </lineage>
</organism>
<name>A0A3B1CLI5_9ZZZZ</name>
<gene>
    <name evidence="1" type="ORF">MNBD_NITROSPIRAE02-23</name>
</gene>